<dbReference type="AlphaFoldDB" id="A0A563EV73"/>
<evidence type="ECO:0000313" key="2">
    <source>
        <dbReference type="Proteomes" id="UP000316639"/>
    </source>
</evidence>
<sequence length="117" mass="12112">MPLATAADAPVFERGGFVFRSLAVPSRGSAEIAMWTVDVPEGADSEPHQIDKEEVFYVLTGNIRIQGVDAGPGDAVICSAFTDITLVGGPARLLVTTSVGATGILADGQKIVGPWSL</sequence>
<dbReference type="OrthoDB" id="5145129at2"/>
<name>A0A563EV73_9PSEU</name>
<reference evidence="1 2" key="1">
    <citation type="submission" date="2019-07" db="EMBL/GenBank/DDBJ databases">
        <title>Lentzea xizangensis sp. nov., isolated from Qinghai-Tibetan Plateau Soils.</title>
        <authorList>
            <person name="Huang J."/>
        </authorList>
    </citation>
    <scope>NUCLEOTIDE SEQUENCE [LARGE SCALE GENOMIC DNA]</scope>
    <source>
        <strain evidence="1 2">FXJ1.1311</strain>
    </source>
</reference>
<dbReference type="EMBL" id="VOBR01000008">
    <property type="protein sequence ID" value="TWP51627.1"/>
    <property type="molecule type" value="Genomic_DNA"/>
</dbReference>
<dbReference type="Proteomes" id="UP000316639">
    <property type="component" value="Unassembled WGS sequence"/>
</dbReference>
<dbReference type="InterPro" id="IPR014710">
    <property type="entry name" value="RmlC-like_jellyroll"/>
</dbReference>
<protein>
    <submittedName>
        <fullName evidence="1">Cupin domain-containing protein</fullName>
    </submittedName>
</protein>
<dbReference type="SUPFAM" id="SSF51182">
    <property type="entry name" value="RmlC-like cupins"/>
    <property type="match status" value="1"/>
</dbReference>
<dbReference type="RefSeq" id="WP_146352527.1">
    <property type="nucleotide sequence ID" value="NZ_VOBR01000008.1"/>
</dbReference>
<dbReference type="InterPro" id="IPR011051">
    <property type="entry name" value="RmlC_Cupin_sf"/>
</dbReference>
<proteinExistence type="predicted"/>
<comment type="caution">
    <text evidence="1">The sequence shown here is derived from an EMBL/GenBank/DDBJ whole genome shotgun (WGS) entry which is preliminary data.</text>
</comment>
<accession>A0A563EV73</accession>
<dbReference type="Gene3D" id="2.60.120.10">
    <property type="entry name" value="Jelly Rolls"/>
    <property type="match status" value="1"/>
</dbReference>
<organism evidence="1 2">
    <name type="scientific">Lentzea tibetensis</name>
    <dbReference type="NCBI Taxonomy" id="2591470"/>
    <lineage>
        <taxon>Bacteria</taxon>
        <taxon>Bacillati</taxon>
        <taxon>Actinomycetota</taxon>
        <taxon>Actinomycetes</taxon>
        <taxon>Pseudonocardiales</taxon>
        <taxon>Pseudonocardiaceae</taxon>
        <taxon>Lentzea</taxon>
    </lineage>
</organism>
<evidence type="ECO:0000313" key="1">
    <source>
        <dbReference type="EMBL" id="TWP51627.1"/>
    </source>
</evidence>
<keyword evidence="2" id="KW-1185">Reference proteome</keyword>
<gene>
    <name evidence="1" type="ORF">FKR81_15720</name>
</gene>